<accession>A0A382FAD1</accession>
<proteinExistence type="predicted"/>
<evidence type="ECO:0000313" key="1">
    <source>
        <dbReference type="EMBL" id="SVB59602.1"/>
    </source>
</evidence>
<sequence length="140" mass="16230">LKKLLLLLFSIFFLSSPSVFADDIDLYELSIKYPQCQNSTYRHECFDDYSYGKDRKDRWVGYFRDNLLWEGLVWQNDVLTHEIYEGVVKAVEKCPKGLDGWSHCPDGQKYKPLEGGYIDANDNNQGRFITHFAGGDVFEG</sequence>
<dbReference type="EMBL" id="UINC01048719">
    <property type="protein sequence ID" value="SVB59602.1"/>
    <property type="molecule type" value="Genomic_DNA"/>
</dbReference>
<feature type="non-terminal residue" evidence="1">
    <location>
        <position position="140"/>
    </location>
</feature>
<feature type="non-terminal residue" evidence="1">
    <location>
        <position position="1"/>
    </location>
</feature>
<dbReference type="AlphaFoldDB" id="A0A382FAD1"/>
<organism evidence="1">
    <name type="scientific">marine metagenome</name>
    <dbReference type="NCBI Taxonomy" id="408172"/>
    <lineage>
        <taxon>unclassified sequences</taxon>
        <taxon>metagenomes</taxon>
        <taxon>ecological metagenomes</taxon>
    </lineage>
</organism>
<reference evidence="1" key="1">
    <citation type="submission" date="2018-05" db="EMBL/GenBank/DDBJ databases">
        <authorList>
            <person name="Lanie J.A."/>
            <person name="Ng W.-L."/>
            <person name="Kazmierczak K.M."/>
            <person name="Andrzejewski T.M."/>
            <person name="Davidsen T.M."/>
            <person name="Wayne K.J."/>
            <person name="Tettelin H."/>
            <person name="Glass J.I."/>
            <person name="Rusch D."/>
            <person name="Podicherti R."/>
            <person name="Tsui H.-C.T."/>
            <person name="Winkler M.E."/>
        </authorList>
    </citation>
    <scope>NUCLEOTIDE SEQUENCE</scope>
</reference>
<gene>
    <name evidence="1" type="ORF">METZ01_LOCUS212456</name>
</gene>
<name>A0A382FAD1_9ZZZZ</name>
<protein>
    <submittedName>
        <fullName evidence="1">Uncharacterized protein</fullName>
    </submittedName>
</protein>